<dbReference type="SUPFAM" id="SSF49299">
    <property type="entry name" value="PKD domain"/>
    <property type="match status" value="1"/>
</dbReference>
<evidence type="ECO:0000313" key="6">
    <source>
        <dbReference type="Proteomes" id="UP000427769"/>
    </source>
</evidence>
<evidence type="ECO:0000256" key="1">
    <source>
        <dbReference type="SAM" id="MobiDB-lite"/>
    </source>
</evidence>
<keyword evidence="2" id="KW-1133">Transmembrane helix</keyword>
<feature type="domain" description="Fibronectin type-III" evidence="4">
    <location>
        <begin position="17"/>
        <end position="110"/>
    </location>
</feature>
<dbReference type="Proteomes" id="UP000427769">
    <property type="component" value="Chromosome"/>
</dbReference>
<dbReference type="SMART" id="SM00089">
    <property type="entry name" value="PKD"/>
    <property type="match status" value="1"/>
</dbReference>
<dbReference type="Gene3D" id="2.60.40.10">
    <property type="entry name" value="Immunoglobulins"/>
    <property type="match status" value="3"/>
</dbReference>
<reference evidence="5 6" key="1">
    <citation type="submission" date="2019-11" db="EMBL/GenBank/DDBJ databases">
        <title>Comparative genomics of hydrocarbon-degrading Desulfosarcina strains.</title>
        <authorList>
            <person name="Watanabe M."/>
            <person name="Kojima H."/>
            <person name="Fukui M."/>
        </authorList>
    </citation>
    <scope>NUCLEOTIDE SEQUENCE [LARGE SCALE GENOMIC DNA]</scope>
    <source>
        <strain evidence="5 6">PP31</strain>
    </source>
</reference>
<dbReference type="InterPro" id="IPR029865">
    <property type="entry name" value="KIAA0319-like"/>
</dbReference>
<feature type="compositionally biased region" description="Acidic residues" evidence="1">
    <location>
        <begin position="266"/>
        <end position="276"/>
    </location>
</feature>
<accession>A0A5K7Z8Z6</accession>
<dbReference type="SUPFAM" id="SSF103647">
    <property type="entry name" value="TSP type-3 repeat"/>
    <property type="match status" value="1"/>
</dbReference>
<feature type="signal peptide" evidence="3">
    <location>
        <begin position="1"/>
        <end position="28"/>
    </location>
</feature>
<feature type="region of interest" description="Disordered" evidence="1">
    <location>
        <begin position="227"/>
        <end position="304"/>
    </location>
</feature>
<evidence type="ECO:0000313" key="5">
    <source>
        <dbReference type="EMBL" id="BBO77528.1"/>
    </source>
</evidence>
<feature type="compositionally biased region" description="Acidic residues" evidence="1">
    <location>
        <begin position="231"/>
        <end position="258"/>
    </location>
</feature>
<dbReference type="InterPro" id="IPR053784">
    <property type="entry name" value="Choice_anch_U_dom"/>
</dbReference>
<dbReference type="InterPro" id="IPR013783">
    <property type="entry name" value="Ig-like_fold"/>
</dbReference>
<gene>
    <name evidence="5" type="ORF">DSCW_49450</name>
</gene>
<dbReference type="GO" id="GO:0016020">
    <property type="term" value="C:membrane"/>
    <property type="evidence" value="ECO:0007669"/>
    <property type="project" value="TreeGrafter"/>
</dbReference>
<dbReference type="InterPro" id="IPR003961">
    <property type="entry name" value="FN3_dom"/>
</dbReference>
<keyword evidence="6" id="KW-1185">Reference proteome</keyword>
<feature type="compositionally biased region" description="Low complexity" evidence="1">
    <location>
        <begin position="572"/>
        <end position="584"/>
    </location>
</feature>
<dbReference type="SUPFAM" id="SSF49265">
    <property type="entry name" value="Fibronectin type III"/>
    <property type="match status" value="1"/>
</dbReference>
<feature type="chain" id="PRO_5024371699" description="Fibronectin type-III domain-containing protein" evidence="3">
    <location>
        <begin position="29"/>
        <end position="632"/>
    </location>
</feature>
<name>A0A5K7Z8Z6_9BACT</name>
<dbReference type="InterPro" id="IPR035986">
    <property type="entry name" value="PKD_dom_sf"/>
</dbReference>
<dbReference type="CDD" id="cd00146">
    <property type="entry name" value="PKD"/>
    <property type="match status" value="1"/>
</dbReference>
<proteinExistence type="predicted"/>
<dbReference type="Pfam" id="PF22352">
    <property type="entry name" value="K319L-like_PKD"/>
    <property type="match status" value="1"/>
</dbReference>
<dbReference type="OrthoDB" id="5414888at2"/>
<evidence type="ECO:0000256" key="3">
    <source>
        <dbReference type="SAM" id="SignalP"/>
    </source>
</evidence>
<dbReference type="EMBL" id="AP021875">
    <property type="protein sequence ID" value="BBO77528.1"/>
    <property type="molecule type" value="Genomic_DNA"/>
</dbReference>
<feature type="region of interest" description="Disordered" evidence="1">
    <location>
        <begin position="567"/>
        <end position="586"/>
    </location>
</feature>
<dbReference type="PANTHER" id="PTHR46182">
    <property type="entry name" value="FI19480P1"/>
    <property type="match status" value="1"/>
</dbReference>
<dbReference type="AlphaFoldDB" id="A0A5K7Z8Z6"/>
<dbReference type="PROSITE" id="PS50853">
    <property type="entry name" value="FN3"/>
    <property type="match status" value="1"/>
</dbReference>
<dbReference type="InterPro" id="IPR028974">
    <property type="entry name" value="TSP_type-3_rpt"/>
</dbReference>
<keyword evidence="3" id="KW-0732">Signal</keyword>
<organism evidence="5 6">
    <name type="scientific">Desulfosarcina widdelii</name>
    <dbReference type="NCBI Taxonomy" id="947919"/>
    <lineage>
        <taxon>Bacteria</taxon>
        <taxon>Pseudomonadati</taxon>
        <taxon>Thermodesulfobacteriota</taxon>
        <taxon>Desulfobacteria</taxon>
        <taxon>Desulfobacterales</taxon>
        <taxon>Desulfosarcinaceae</taxon>
        <taxon>Desulfosarcina</taxon>
    </lineage>
</organism>
<dbReference type="RefSeq" id="WP_155306259.1">
    <property type="nucleotide sequence ID" value="NZ_AP021875.1"/>
</dbReference>
<feature type="transmembrane region" description="Helical" evidence="2">
    <location>
        <begin position="606"/>
        <end position="627"/>
    </location>
</feature>
<dbReference type="GO" id="GO:0005509">
    <property type="term" value="F:calcium ion binding"/>
    <property type="evidence" value="ECO:0007669"/>
    <property type="project" value="InterPro"/>
</dbReference>
<keyword evidence="2" id="KW-0472">Membrane</keyword>
<dbReference type="GO" id="GO:0031410">
    <property type="term" value="C:cytoplasmic vesicle"/>
    <property type="evidence" value="ECO:0007669"/>
    <property type="project" value="TreeGrafter"/>
</dbReference>
<dbReference type="CDD" id="cd00063">
    <property type="entry name" value="FN3"/>
    <property type="match status" value="1"/>
</dbReference>
<sequence>MKATLRSTFTILFRTIATLLFSATLALGANVTLQWDANDPEPEGYRVFARESGASYNYANPIWESDAASETTCTLIGLTEGTTYYFVVRAYEGDLESADSEEVSYTPAAAAVNQAPVAEAGGSQSVYEEAAITLDGSASSDADGSIASYLWAQTGGTAVALSGAATVQASFTAPIVDLAGETLTFSLTVTDDEGESDTDTVTVSVLKSSSTDVDGDNVPDVLDLFPNDPAEWADNDGDGIGDNADTDDDNDGMSDTWEENYGLDPLTDDADLDADGDGVTNLDEYSADSDPTTVPGNTAPDAPTIEEVSPAETVSLTPVLVTAAYFDADNDAHFKSQWQISTDSDFATLILDKTSKVQLTAYEVGKMVLDVDTVYYWRVRFIDTDNGVSEWSETATFTTIAPETAGDADLDGIPDSQEVDAAADVNEDGVADSLEGDIMSLNTVEGQTMVGVEPSSDGITLVSVESIASDTISDPSVKMGFGLIGFRLYLADGVTTATVKISFNTRVPADAQLYKYTEENGWQVYANAVFAANRKSVTLLLEDGGAGDEDGVVNGVIVDPSGISYTTESTESDSAALSTGASSSGSGGGGCFIGTATGPNTVSGPAAWMSMILLGMGFALAATVKAAKADLK</sequence>
<evidence type="ECO:0000256" key="2">
    <source>
        <dbReference type="SAM" id="Phobius"/>
    </source>
</evidence>
<dbReference type="KEGG" id="dwd:DSCW_49450"/>
<dbReference type="PANTHER" id="PTHR46182:SF2">
    <property type="entry name" value="FI19480P1"/>
    <property type="match status" value="1"/>
</dbReference>
<dbReference type="Pfam" id="PF00041">
    <property type="entry name" value="fn3"/>
    <property type="match status" value="1"/>
</dbReference>
<evidence type="ECO:0000259" key="4">
    <source>
        <dbReference type="PROSITE" id="PS50853"/>
    </source>
</evidence>
<protein>
    <recommendedName>
        <fullName evidence="4">Fibronectin type-III domain-containing protein</fullName>
    </recommendedName>
</protein>
<dbReference type="NCBIfam" id="NF041766">
    <property type="entry name" value="choice_anch_U"/>
    <property type="match status" value="1"/>
</dbReference>
<dbReference type="InterPro" id="IPR036116">
    <property type="entry name" value="FN3_sf"/>
</dbReference>
<dbReference type="InterPro" id="IPR022409">
    <property type="entry name" value="PKD/Chitinase_dom"/>
</dbReference>
<keyword evidence="2" id="KW-0812">Transmembrane</keyword>